<feature type="domain" description="DUF7814" evidence="13">
    <location>
        <begin position="228"/>
        <end position="431"/>
    </location>
</feature>
<reference evidence="14 15" key="1">
    <citation type="journal article" date="2010" name="BMC Genomics">
        <title>Comparative genomics and proteomics of Helicobacter mustelae, an ulcerogenic and carcinogenic gastric pathogen.</title>
        <authorList>
            <person name="O'Toole P.W."/>
            <person name="Snelling W.J."/>
            <person name="Canchaya C."/>
            <person name="Forde B.M."/>
            <person name="Hardie K.R."/>
            <person name="Josenhans C."/>
            <person name="Graham R.L.J."/>
            <person name="McMullan G."/>
            <person name="Parkhill J."/>
            <person name="Belda E."/>
            <person name="Bentley S.D."/>
        </authorList>
    </citation>
    <scope>NUCLEOTIDE SEQUENCE [LARGE SCALE GENOMIC DNA]</scope>
    <source>
        <strain evidence="15">ATCC 43772 / LMG 18044 / NCTC 12198 / 12198</strain>
    </source>
</reference>
<keyword evidence="4" id="KW-0949">S-adenosyl-L-methionine</keyword>
<comment type="catalytic activity">
    <reaction evidence="7">
        <text>a 2'-deoxyadenosine in DNA + S-adenosyl-L-methionine = an N(6)-methyl-2'-deoxyadenosine in DNA + S-adenosyl-L-homocysteine + H(+)</text>
        <dbReference type="Rhea" id="RHEA:15197"/>
        <dbReference type="Rhea" id="RHEA-COMP:12418"/>
        <dbReference type="Rhea" id="RHEA-COMP:12419"/>
        <dbReference type="ChEBI" id="CHEBI:15378"/>
        <dbReference type="ChEBI" id="CHEBI:57856"/>
        <dbReference type="ChEBI" id="CHEBI:59789"/>
        <dbReference type="ChEBI" id="CHEBI:90615"/>
        <dbReference type="ChEBI" id="CHEBI:90616"/>
        <dbReference type="EC" id="2.1.1.72"/>
    </reaction>
</comment>
<dbReference type="InterPro" id="IPR056716">
    <property type="entry name" value="DUF7814"/>
</dbReference>
<dbReference type="InterPro" id="IPR025931">
    <property type="entry name" value="TaqI_C"/>
</dbReference>
<evidence type="ECO:0000256" key="3">
    <source>
        <dbReference type="ARBA" id="ARBA00022679"/>
    </source>
</evidence>
<feature type="domain" description="DUF7149" evidence="12">
    <location>
        <begin position="17"/>
        <end position="225"/>
    </location>
</feature>
<dbReference type="PRINTS" id="PR00507">
    <property type="entry name" value="N12N6MTFRASE"/>
</dbReference>
<dbReference type="STRING" id="679897.HMU11990"/>
<evidence type="ECO:0000256" key="6">
    <source>
        <dbReference type="ARBA" id="ARBA00023125"/>
    </source>
</evidence>
<dbReference type="GO" id="GO:0003677">
    <property type="term" value="F:DNA binding"/>
    <property type="evidence" value="ECO:0007669"/>
    <property type="project" value="UniProtKB-KW"/>
</dbReference>
<evidence type="ECO:0000256" key="1">
    <source>
        <dbReference type="ARBA" id="ARBA00011900"/>
    </source>
</evidence>
<evidence type="ECO:0000256" key="4">
    <source>
        <dbReference type="ARBA" id="ARBA00022691"/>
    </source>
</evidence>
<dbReference type="EC" id="2.1.1.72" evidence="1"/>
<evidence type="ECO:0000313" key="15">
    <source>
        <dbReference type="Proteomes" id="UP000001522"/>
    </source>
</evidence>
<evidence type="ECO:0000259" key="13">
    <source>
        <dbReference type="Pfam" id="PF25120"/>
    </source>
</evidence>
<feature type="coiled-coil region" evidence="8">
    <location>
        <begin position="1472"/>
        <end position="1507"/>
    </location>
</feature>
<keyword evidence="5" id="KW-0680">Restriction system</keyword>
<keyword evidence="2" id="KW-0489">Methyltransferase</keyword>
<name>D3UIX9_HELM1</name>
<dbReference type="eggNOG" id="COG1002">
    <property type="taxonomic scope" value="Bacteria"/>
</dbReference>
<accession>D3UIX9</accession>
<dbReference type="HOGENOM" id="CLU_002539_0_0_7"/>
<dbReference type="Gene3D" id="3.40.50.150">
    <property type="entry name" value="Vaccinia Virus protein VP39"/>
    <property type="match status" value="1"/>
</dbReference>
<feature type="domain" description="TaqI-like C-terminal specificity" evidence="11">
    <location>
        <begin position="1377"/>
        <end position="1460"/>
    </location>
</feature>
<proteinExistence type="predicted"/>
<dbReference type="REBASE" id="24894">
    <property type="entry name" value="HmuAORF11990P"/>
</dbReference>
<evidence type="ECO:0000256" key="9">
    <source>
        <dbReference type="SAM" id="MobiDB-lite"/>
    </source>
</evidence>
<dbReference type="SUPFAM" id="SSF53335">
    <property type="entry name" value="S-adenosyl-L-methionine-dependent methyltransferases"/>
    <property type="match status" value="1"/>
</dbReference>
<dbReference type="Pfam" id="PF23653">
    <property type="entry name" value="DUF7149"/>
    <property type="match status" value="1"/>
</dbReference>
<evidence type="ECO:0000256" key="5">
    <source>
        <dbReference type="ARBA" id="ARBA00022747"/>
    </source>
</evidence>
<evidence type="ECO:0000259" key="10">
    <source>
        <dbReference type="Pfam" id="PF07669"/>
    </source>
</evidence>
<keyword evidence="15" id="KW-1185">Reference proteome</keyword>
<dbReference type="InterPro" id="IPR002052">
    <property type="entry name" value="DNA_methylase_N6_adenine_CS"/>
</dbReference>
<dbReference type="Pfam" id="PF12950">
    <property type="entry name" value="TaqI_C"/>
    <property type="match status" value="3"/>
</dbReference>
<keyword evidence="3" id="KW-0808">Transferase</keyword>
<dbReference type="PANTHER" id="PTHR33841:SF1">
    <property type="entry name" value="DNA METHYLTRANSFERASE A"/>
    <property type="match status" value="1"/>
</dbReference>
<gene>
    <name evidence="14" type="ordered locus">HMU11990</name>
</gene>
<feature type="domain" description="Type II methyltransferase M.TaqI-like" evidence="10">
    <location>
        <begin position="594"/>
        <end position="911"/>
    </location>
</feature>
<dbReference type="GO" id="GO:0009307">
    <property type="term" value="P:DNA restriction-modification system"/>
    <property type="evidence" value="ECO:0007669"/>
    <property type="project" value="UniProtKB-KW"/>
</dbReference>
<feature type="domain" description="TaqI-like C-terminal specificity" evidence="11">
    <location>
        <begin position="1039"/>
        <end position="1254"/>
    </location>
</feature>
<dbReference type="InterPro" id="IPR050953">
    <property type="entry name" value="N4_N6_ade-DNA_methylase"/>
</dbReference>
<dbReference type="EMBL" id="FN555004">
    <property type="protein sequence ID" value="CBG40454.1"/>
    <property type="molecule type" value="Genomic_DNA"/>
</dbReference>
<dbReference type="InterPro" id="IPR011639">
    <property type="entry name" value="MethylTrfase_TaqI-like_dom"/>
</dbReference>
<evidence type="ECO:0000259" key="12">
    <source>
        <dbReference type="Pfam" id="PF23653"/>
    </source>
</evidence>
<keyword evidence="6" id="KW-0238">DNA-binding</keyword>
<dbReference type="Pfam" id="PF07669">
    <property type="entry name" value="Eco57I"/>
    <property type="match status" value="1"/>
</dbReference>
<dbReference type="GO" id="GO:0032259">
    <property type="term" value="P:methylation"/>
    <property type="evidence" value="ECO:0007669"/>
    <property type="project" value="UniProtKB-KW"/>
</dbReference>
<keyword evidence="8" id="KW-0175">Coiled coil</keyword>
<dbReference type="eggNOG" id="COG0827">
    <property type="taxonomic scope" value="Bacteria"/>
</dbReference>
<evidence type="ECO:0000256" key="2">
    <source>
        <dbReference type="ARBA" id="ARBA00022603"/>
    </source>
</evidence>
<organism evidence="14 15">
    <name type="scientific">Helicobacter mustelae (strain ATCC 43772 / CCUG 25715 / CIP 103759 / LMG 18044 / NCTC 12198 / R85-136P)</name>
    <name type="common">Campylobacter mustelae</name>
    <dbReference type="NCBI Taxonomy" id="679897"/>
    <lineage>
        <taxon>Bacteria</taxon>
        <taxon>Pseudomonadati</taxon>
        <taxon>Campylobacterota</taxon>
        <taxon>Epsilonproteobacteria</taxon>
        <taxon>Campylobacterales</taxon>
        <taxon>Helicobacteraceae</taxon>
        <taxon>Helicobacter</taxon>
    </lineage>
</organism>
<feature type="compositionally biased region" description="Polar residues" evidence="9">
    <location>
        <begin position="1089"/>
        <end position="1109"/>
    </location>
</feature>
<dbReference type="InterPro" id="IPR055573">
    <property type="entry name" value="DUF7149"/>
</dbReference>
<dbReference type="KEGG" id="hms:HMU11990"/>
<feature type="region of interest" description="Disordered" evidence="9">
    <location>
        <begin position="1089"/>
        <end position="1116"/>
    </location>
</feature>
<dbReference type="Pfam" id="PF25120">
    <property type="entry name" value="DUF7814"/>
    <property type="match status" value="1"/>
</dbReference>
<dbReference type="PANTHER" id="PTHR33841">
    <property type="entry name" value="DNA METHYLTRANSFERASE YEEA-RELATED"/>
    <property type="match status" value="1"/>
</dbReference>
<evidence type="ECO:0000256" key="8">
    <source>
        <dbReference type="SAM" id="Coils"/>
    </source>
</evidence>
<protein>
    <recommendedName>
        <fullName evidence="1">site-specific DNA-methyltransferase (adenine-specific)</fullName>
        <ecNumber evidence="1">2.1.1.72</ecNumber>
    </recommendedName>
</protein>
<dbReference type="PROSITE" id="PS00092">
    <property type="entry name" value="N6_MTASE"/>
    <property type="match status" value="1"/>
</dbReference>
<evidence type="ECO:0000256" key="7">
    <source>
        <dbReference type="ARBA" id="ARBA00047942"/>
    </source>
</evidence>
<evidence type="ECO:0000259" key="11">
    <source>
        <dbReference type="Pfam" id="PF12950"/>
    </source>
</evidence>
<dbReference type="InterPro" id="IPR029063">
    <property type="entry name" value="SAM-dependent_MTases_sf"/>
</dbReference>
<dbReference type="Proteomes" id="UP000001522">
    <property type="component" value="Chromosome"/>
</dbReference>
<sequence>MITFSHIPLEDFLAPHNPKAPQKQTIEDFEKELKTFLEKAQTREDEEYQKNEINKFLNKVYGYDCNTKGNIDSAIYVDNEAQVLIEVKALKNKAEFPKDKENPLSKALCEGILYFLREREKHNNNSIRHIILCNPCEFYVFDARRFHVFLKDAKIKKLYENCEHKNGTDSSTQKFYADLEKTLKEDFKGELAFTYFALKDDFTTEGLSLIYQLLSPEVLLKARKTLDANTLNQGFYEELLYLLGLEEISEGGKILIKPSKVENTLSNAITKAYELNEEEIFTLLTTWNNRILFLRLLESMLLGFKHIHKPFLDASIIKDFGTLQNLFFEVLAKEPDARSPSLIPEFAAIPYLNSSLFDRISLEREGKMIGGLYPSELVLFPQSILKKDKRLKDTHSLPWLAYLFEFLHAYDFTTTAKDITEGVKQNHDRLINSAVLGLVFEKLNGYKEGSFYTPSFITSYMCKEVITQALLDKLNSTYSWKCKNLKELREEMGIKGFREHKEEFFQTFLSLKICDPAVGSGHFLVSALNEMIQIAYTLKLIPALYESTLELENDEILIKTNNELHQYTKPSSPIQKSHQIQVELFTLKKQIIENCLFGVDINPNSCEITKLRLWIELLKYSHYLFDAEGKNTGTLETLPNIDINIKCGNSLISYFPLDSKLSIGQTLSFSKNLKTQIQSYKDSVMLYKEGLGEKNKILQDITNIQSLLISYLIEQKPEKLELLKMLESFVEDYGDSSFDISSDFGMEMLRLIRSKNFRFTPTLTSLEPAPIDSRAEKLLARIKECYEVLENLKTSHAFEWRFAFPEVLDEEGNFLGFDAVIGNPPYIRQELIKDLKPHLSKNYKIYKGTSDIYTYFFERGASLLRKNENAILSFITSNKWARAGYGELLRKWILEQMTLKTYIDFNGEKIFESASVDTSITTLINAKSEKNHMLSFLACDSLDKLHPKNFQSLCINSLSSESFSFQDPKSLAIKAKMESIGTPLKDWDISINYGIKTGYNEAFIITTEKRGEILGACDDSEKSHINGLSERERTRELIKPILRGRDIKRYGYEWAGLWLINTHNGYIDNSSLGGFCGSLHLSHCEAQTSASHSSNPTQPTKSTQDTRIANASAKESQKIKIPPIDINQYPALKAHLDLHWDKIAKRLDKGITPYNLRNCAYLPEFAKPKIVYSEIVREPQFYLDNGEFKFGAFYAEATSFILSGNESFESSLEYLLGILHSKLATFAFKSFYAGGGLGESGYRYKKAFLERLPIPKISKSQEYDFVELVKEIIQIKQDAAGDTQNNQMSATKVAHPSKADAYKILESKLDSMVYALYGLSSEEIAIIGGGQYIVFALLLVGAIHSKLLDLLKLLCEHFASELKEAFYFCEGLSVPNYQYEGKIIYPNMAKEFIAHLDTQGFFTNQKCFILTDNVRDKDRLLYLTAILNSKTNFWYFKQIGATLGASGYEMSKIFVEKLPIPKNPDAKILTQIEDLASRIIELRKSLEEMLNTQKSKAENKIETKEEIQSKELEQNLDSLIYKLYGLDEEEIKIIESEFSSKRERERSEIIDKVYQLVLLFIQSRFASTDFKILNPAESSKTAQNLESNKVAQIQQNFSRLLQDPISDRVYQGKIVWNRISQELCFSYDNKGYMILDSMFMITCSKDIFIKYLLALLNSSLSKYWIKNNAATLGDGIYGAKIYIEKLPIPKITQTNQKIVEQITSLVDEILVIKANCHSEPALASEESLGKKSRGSQGDVSGIRPQHDKSDTSTLEFYVDSLVYQLYNLTDEEIKIIGGNNG</sequence>
<feature type="domain" description="TaqI-like C-terminal specificity" evidence="11">
    <location>
        <begin position="1607"/>
        <end position="1688"/>
    </location>
</feature>
<evidence type="ECO:0000313" key="14">
    <source>
        <dbReference type="EMBL" id="CBG40454.1"/>
    </source>
</evidence>
<dbReference type="GO" id="GO:0009007">
    <property type="term" value="F:site-specific DNA-methyltransferase (adenine-specific) activity"/>
    <property type="evidence" value="ECO:0007669"/>
    <property type="project" value="UniProtKB-EC"/>
</dbReference>
<feature type="region of interest" description="Disordered" evidence="9">
    <location>
        <begin position="1723"/>
        <end position="1748"/>
    </location>
</feature>